<reference evidence="2" key="3">
    <citation type="submission" date="2025-09" db="UniProtKB">
        <authorList>
            <consortium name="Ensembl"/>
        </authorList>
    </citation>
    <scope>IDENTIFICATION</scope>
</reference>
<dbReference type="Ensembl" id="ENSECRT00000027470.1">
    <property type="protein sequence ID" value="ENSECRP00000026902.1"/>
    <property type="gene ID" value="ENSECRG00000018187.1"/>
</dbReference>
<accession>A0A8C4T8P1</accession>
<evidence type="ECO:0000313" key="3">
    <source>
        <dbReference type="Proteomes" id="UP000694620"/>
    </source>
</evidence>
<gene>
    <name evidence="2" type="primary">POLG2</name>
    <name evidence="2" type="synonym">polg2</name>
</gene>
<dbReference type="SUPFAM" id="SSF52954">
    <property type="entry name" value="Class II aaRS ABD-related"/>
    <property type="match status" value="1"/>
</dbReference>
<proteinExistence type="predicted"/>
<dbReference type="GO" id="GO:0006264">
    <property type="term" value="P:mitochondrial DNA replication"/>
    <property type="evidence" value="ECO:0007669"/>
    <property type="project" value="TreeGrafter"/>
</dbReference>
<evidence type="ECO:0000259" key="1">
    <source>
        <dbReference type="Pfam" id="PF03129"/>
    </source>
</evidence>
<dbReference type="InterPro" id="IPR027031">
    <property type="entry name" value="Gly-tRNA_synthase/POLG2"/>
</dbReference>
<dbReference type="Gene3D" id="3.40.50.800">
    <property type="entry name" value="Anticodon-binding domain"/>
    <property type="match status" value="1"/>
</dbReference>
<reference evidence="2" key="1">
    <citation type="submission" date="2021-06" db="EMBL/GenBank/DDBJ databases">
        <authorList>
            <consortium name="Wellcome Sanger Institute Data Sharing"/>
        </authorList>
    </citation>
    <scope>NUCLEOTIDE SEQUENCE [LARGE SCALE GENOMIC DNA]</scope>
</reference>
<dbReference type="Proteomes" id="UP000694620">
    <property type="component" value="Chromosome 14"/>
</dbReference>
<dbReference type="GeneTree" id="ENSGT00940000153759"/>
<dbReference type="InterPro" id="IPR036621">
    <property type="entry name" value="Anticodon-bd_dom_sf"/>
</dbReference>
<reference evidence="2" key="2">
    <citation type="submission" date="2025-08" db="UniProtKB">
        <authorList>
            <consortium name="Ensembl"/>
        </authorList>
    </citation>
    <scope>IDENTIFICATION</scope>
</reference>
<dbReference type="InterPro" id="IPR004154">
    <property type="entry name" value="Anticodon-bd"/>
</dbReference>
<dbReference type="SUPFAM" id="SSF55681">
    <property type="entry name" value="Class II aaRS and biotin synthetases"/>
    <property type="match status" value="1"/>
</dbReference>
<sequence>MTRLPSCVRRCQPSVLLPGLLQAQPVSSYAWNQELTKLCQQRHFIMEDDSGYGPLGTELKNNLAELWWRSVVSLREQVFGISTLHQQRPTAAATSTPIGLIDKNALHTILHDSQLNKKEMAKSIESLLHNQIGLRTSLLQGALEHYVPSLALLNRKLPFGLAEMGTCYRPIHAEEPNGKVKTGESFMASLVWFSSPQTSAQWLEYWLRHRMLWWRKFAVSPSDFSSSELQNADGNREVRIQYNFSGGTETLETLCSLGDEVLVSRCVGSKAKLQCREGRKSVIPHVLSISSCLDTGVRTYLHNSFQEMGSVHTKRRLLQRKVLKLHPSLTPVKVALDMGRGPSNELRQVCEGLLQELQEQAISVWPGYLETASISMEQQLIRYDEMGVLFTILVNDVTLENGIAQLRNRDTSIREMMHISEISSFLTKYITAARRM</sequence>
<dbReference type="Pfam" id="PF03129">
    <property type="entry name" value="HGTP_anticodon"/>
    <property type="match status" value="1"/>
</dbReference>
<dbReference type="GO" id="GO:0005739">
    <property type="term" value="C:mitochondrion"/>
    <property type="evidence" value="ECO:0007669"/>
    <property type="project" value="TreeGrafter"/>
</dbReference>
<dbReference type="PANTHER" id="PTHR10745:SF8">
    <property type="entry name" value="DNA POLYMERASE SUBUNIT GAMMA-2, MITOCHONDRIAL"/>
    <property type="match status" value="1"/>
</dbReference>
<organism evidence="2 3">
    <name type="scientific">Erpetoichthys calabaricus</name>
    <name type="common">Rope fish</name>
    <name type="synonym">Calamoichthys calabaricus</name>
    <dbReference type="NCBI Taxonomy" id="27687"/>
    <lineage>
        <taxon>Eukaryota</taxon>
        <taxon>Metazoa</taxon>
        <taxon>Chordata</taxon>
        <taxon>Craniata</taxon>
        <taxon>Vertebrata</taxon>
        <taxon>Euteleostomi</taxon>
        <taxon>Actinopterygii</taxon>
        <taxon>Polypteriformes</taxon>
        <taxon>Polypteridae</taxon>
        <taxon>Erpetoichthys</taxon>
    </lineage>
</organism>
<dbReference type="PANTHER" id="PTHR10745">
    <property type="entry name" value="GLYCYL-TRNA SYNTHETASE/DNA POLYMERASE SUBUNIT GAMMA-2"/>
    <property type="match status" value="1"/>
</dbReference>
<protein>
    <submittedName>
        <fullName evidence="2">DNA polymerase gamma 2, accessory subunit</fullName>
    </submittedName>
</protein>
<dbReference type="Gene3D" id="3.30.930.10">
    <property type="entry name" value="Bira Bifunctional Protein, Domain 2"/>
    <property type="match status" value="1"/>
</dbReference>
<evidence type="ECO:0000313" key="2">
    <source>
        <dbReference type="Ensembl" id="ENSECRP00000026902.1"/>
    </source>
</evidence>
<feature type="domain" description="Anticodon-binding" evidence="1">
    <location>
        <begin position="344"/>
        <end position="428"/>
    </location>
</feature>
<dbReference type="AlphaFoldDB" id="A0A8C4T8P1"/>
<dbReference type="InterPro" id="IPR045864">
    <property type="entry name" value="aa-tRNA-synth_II/BPL/LPL"/>
</dbReference>
<keyword evidence="3" id="KW-1185">Reference proteome</keyword>
<name>A0A8C4T8P1_ERPCA</name>